<comment type="caution">
    <text evidence="2">The sequence shown here is derived from an EMBL/GenBank/DDBJ whole genome shotgun (WGS) entry which is preliminary data.</text>
</comment>
<dbReference type="OrthoDB" id="3540322at2"/>
<reference evidence="2 3" key="1">
    <citation type="journal article" date="2016" name="Front. Microbiol.">
        <title>Comparative Genomics Analysis of Streptomyces Species Reveals Their Adaptation to the Marine Environment and Their Diversity at the Genomic Level.</title>
        <authorList>
            <person name="Tian X."/>
            <person name="Zhang Z."/>
            <person name="Yang T."/>
            <person name="Chen M."/>
            <person name="Li J."/>
            <person name="Chen F."/>
            <person name="Yang J."/>
            <person name="Li W."/>
            <person name="Zhang B."/>
            <person name="Zhang Z."/>
            <person name="Wu J."/>
            <person name="Zhang C."/>
            <person name="Long L."/>
            <person name="Xiao J."/>
        </authorList>
    </citation>
    <scope>NUCLEOTIDE SEQUENCE [LARGE SCALE GENOMIC DNA]</scope>
    <source>
        <strain evidence="2 3">SCSIO 02100</strain>
    </source>
</reference>
<name>A0A1E7JTV7_9ACTN</name>
<feature type="domain" description="Potassium/proton antiporter subunit KhtT-like N-terminal" evidence="1">
    <location>
        <begin position="1"/>
        <end position="69"/>
    </location>
</feature>
<dbReference type="AlphaFoldDB" id="A0A1E7JTV7"/>
<evidence type="ECO:0000313" key="3">
    <source>
        <dbReference type="Proteomes" id="UP000176101"/>
    </source>
</evidence>
<dbReference type="RefSeq" id="WP_070198901.1">
    <property type="nucleotide sequence ID" value="NZ_LJGU01000156.1"/>
</dbReference>
<evidence type="ECO:0000313" key="2">
    <source>
        <dbReference type="EMBL" id="OEU93402.1"/>
    </source>
</evidence>
<dbReference type="InterPro" id="IPR058776">
    <property type="entry name" value="KhtT-like_N"/>
</dbReference>
<gene>
    <name evidence="2" type="ORF">AN216_24550</name>
</gene>
<keyword evidence="3" id="KW-1185">Reference proteome</keyword>
<sequence length="89" mass="10082">MEITRSTVPGVGAIHQFVTRDGVQFGIYLNDDGARELVLYGPDDRDTPLRRIMLASDEADQLAETLHSRALTERVSELERRVNRLTTKK</sequence>
<dbReference type="Proteomes" id="UP000176101">
    <property type="component" value="Unassembled WGS sequence"/>
</dbReference>
<dbReference type="STRING" id="1075402.AN216_24550"/>
<organism evidence="2 3">
    <name type="scientific">Streptomyces oceani</name>
    <dbReference type="NCBI Taxonomy" id="1075402"/>
    <lineage>
        <taxon>Bacteria</taxon>
        <taxon>Bacillati</taxon>
        <taxon>Actinomycetota</taxon>
        <taxon>Actinomycetes</taxon>
        <taxon>Kitasatosporales</taxon>
        <taxon>Streptomycetaceae</taxon>
        <taxon>Streptomyces</taxon>
    </lineage>
</organism>
<proteinExistence type="predicted"/>
<protein>
    <recommendedName>
        <fullName evidence="1">Potassium/proton antiporter subunit KhtT-like N-terminal domain-containing protein</fullName>
    </recommendedName>
</protein>
<dbReference type="EMBL" id="LJGU01000156">
    <property type="protein sequence ID" value="OEU93402.1"/>
    <property type="molecule type" value="Genomic_DNA"/>
</dbReference>
<dbReference type="Pfam" id="PF25991">
    <property type="entry name" value="KhtT_N"/>
    <property type="match status" value="1"/>
</dbReference>
<accession>A0A1E7JTV7</accession>
<evidence type="ECO:0000259" key="1">
    <source>
        <dbReference type="Pfam" id="PF25991"/>
    </source>
</evidence>